<organism evidence="1 2">
    <name type="scientific">Nonomuraea rhodomycinica</name>
    <dbReference type="NCBI Taxonomy" id="1712872"/>
    <lineage>
        <taxon>Bacteria</taxon>
        <taxon>Bacillati</taxon>
        <taxon>Actinomycetota</taxon>
        <taxon>Actinomycetes</taxon>
        <taxon>Streptosporangiales</taxon>
        <taxon>Streptosporangiaceae</taxon>
        <taxon>Nonomuraea</taxon>
    </lineage>
</organism>
<dbReference type="Proteomes" id="UP000546126">
    <property type="component" value="Unassembled WGS sequence"/>
</dbReference>
<keyword evidence="2" id="KW-1185">Reference proteome</keyword>
<dbReference type="AlphaFoldDB" id="A0A7Y6MD31"/>
<reference evidence="1 2" key="1">
    <citation type="submission" date="2020-06" db="EMBL/GenBank/DDBJ databases">
        <authorList>
            <person name="Chanama M."/>
        </authorList>
    </citation>
    <scope>NUCLEOTIDE SEQUENCE [LARGE SCALE GENOMIC DNA]</scope>
    <source>
        <strain evidence="1 2">TBRC6557</strain>
    </source>
</reference>
<protein>
    <submittedName>
        <fullName evidence="1">Uncharacterized protein</fullName>
    </submittedName>
</protein>
<sequence length="48" mass="5175">MTSGALASFAALFHRHGASMHGYAERRLPRPLGVRLDTGVTDRPGVKL</sequence>
<gene>
    <name evidence="1" type="ORF">HT134_28455</name>
</gene>
<dbReference type="RefSeq" id="WP_175603550.1">
    <property type="nucleotide sequence ID" value="NZ_JABWGO010000008.1"/>
</dbReference>
<accession>A0A7Y6MD31</accession>
<comment type="caution">
    <text evidence="1">The sequence shown here is derived from an EMBL/GenBank/DDBJ whole genome shotgun (WGS) entry which is preliminary data.</text>
</comment>
<evidence type="ECO:0000313" key="1">
    <source>
        <dbReference type="EMBL" id="NUW44028.1"/>
    </source>
</evidence>
<proteinExistence type="predicted"/>
<name>A0A7Y6MD31_9ACTN</name>
<evidence type="ECO:0000313" key="2">
    <source>
        <dbReference type="Proteomes" id="UP000546126"/>
    </source>
</evidence>
<dbReference type="EMBL" id="JABWGO010000008">
    <property type="protein sequence ID" value="NUW44028.1"/>
    <property type="molecule type" value="Genomic_DNA"/>
</dbReference>